<evidence type="ECO:0000256" key="1">
    <source>
        <dbReference type="SAM" id="MobiDB-lite"/>
    </source>
</evidence>
<evidence type="ECO:0000313" key="3">
    <source>
        <dbReference type="Proteomes" id="UP001341840"/>
    </source>
</evidence>
<evidence type="ECO:0000313" key="2">
    <source>
        <dbReference type="EMBL" id="MED6202194.1"/>
    </source>
</evidence>
<accession>A0ABU6XWZ4</accession>
<dbReference type="EMBL" id="JASCZI010214699">
    <property type="protein sequence ID" value="MED6202194.1"/>
    <property type="molecule type" value="Genomic_DNA"/>
</dbReference>
<keyword evidence="3" id="KW-1185">Reference proteome</keyword>
<comment type="caution">
    <text evidence="2">The sequence shown here is derived from an EMBL/GenBank/DDBJ whole genome shotgun (WGS) entry which is preliminary data.</text>
</comment>
<name>A0ABU6XWZ4_9FABA</name>
<sequence>MAANRRNARRVFVDSDPPADTATFLAAMNSMAIAMRDSTAAIRESAAATNRAMEYMGRRNRKNGNGGDDEEMDNGVGRNNRPMTLATFLKINPPSFSGATTITRADDWFCEIERSLEAQQLRAPGEAEFTWAEFQTEFYKKYFLLLLGLLKS</sequence>
<protein>
    <submittedName>
        <fullName evidence="2">Uncharacterized protein</fullName>
    </submittedName>
</protein>
<reference evidence="2 3" key="1">
    <citation type="journal article" date="2023" name="Plants (Basel)">
        <title>Bridging the Gap: Combining Genomics and Transcriptomics Approaches to Understand Stylosanthes scabra, an Orphan Legume from the Brazilian Caatinga.</title>
        <authorList>
            <person name="Ferreira-Neto J.R.C."/>
            <person name="da Silva M.D."/>
            <person name="Binneck E."/>
            <person name="de Melo N.F."/>
            <person name="da Silva R.H."/>
            <person name="de Melo A.L.T.M."/>
            <person name="Pandolfi V."/>
            <person name="Bustamante F.O."/>
            <person name="Brasileiro-Vidal A.C."/>
            <person name="Benko-Iseppon A.M."/>
        </authorList>
    </citation>
    <scope>NUCLEOTIDE SEQUENCE [LARGE SCALE GENOMIC DNA]</scope>
    <source>
        <tissue evidence="2">Leaves</tissue>
    </source>
</reference>
<gene>
    <name evidence="2" type="ORF">PIB30_102922</name>
</gene>
<feature type="region of interest" description="Disordered" evidence="1">
    <location>
        <begin position="57"/>
        <end position="79"/>
    </location>
</feature>
<dbReference type="Proteomes" id="UP001341840">
    <property type="component" value="Unassembled WGS sequence"/>
</dbReference>
<organism evidence="2 3">
    <name type="scientific">Stylosanthes scabra</name>
    <dbReference type="NCBI Taxonomy" id="79078"/>
    <lineage>
        <taxon>Eukaryota</taxon>
        <taxon>Viridiplantae</taxon>
        <taxon>Streptophyta</taxon>
        <taxon>Embryophyta</taxon>
        <taxon>Tracheophyta</taxon>
        <taxon>Spermatophyta</taxon>
        <taxon>Magnoliopsida</taxon>
        <taxon>eudicotyledons</taxon>
        <taxon>Gunneridae</taxon>
        <taxon>Pentapetalae</taxon>
        <taxon>rosids</taxon>
        <taxon>fabids</taxon>
        <taxon>Fabales</taxon>
        <taxon>Fabaceae</taxon>
        <taxon>Papilionoideae</taxon>
        <taxon>50 kb inversion clade</taxon>
        <taxon>dalbergioids sensu lato</taxon>
        <taxon>Dalbergieae</taxon>
        <taxon>Pterocarpus clade</taxon>
        <taxon>Stylosanthes</taxon>
    </lineage>
</organism>
<proteinExistence type="predicted"/>